<evidence type="ECO:0000313" key="2">
    <source>
        <dbReference type="Proteomes" id="UP000000272"/>
    </source>
</evidence>
<keyword evidence="2" id="KW-1185">Reference proteome</keyword>
<dbReference type="EMBL" id="CP002131">
    <property type="protein sequence ID" value="ADL08850.1"/>
    <property type="molecule type" value="Genomic_DNA"/>
</dbReference>
<dbReference type="KEGG" id="toc:Toce_2136"/>
<organism evidence="1 2">
    <name type="scientific">Thermosediminibacter oceani (strain ATCC BAA-1034 / DSM 16646 / JW/IW-1228P)</name>
    <dbReference type="NCBI Taxonomy" id="555079"/>
    <lineage>
        <taxon>Bacteria</taxon>
        <taxon>Bacillati</taxon>
        <taxon>Bacillota</taxon>
        <taxon>Clostridia</taxon>
        <taxon>Thermosediminibacterales</taxon>
        <taxon>Thermosediminibacteraceae</taxon>
        <taxon>Thermosediminibacter</taxon>
    </lineage>
</organism>
<gene>
    <name evidence="1" type="ordered locus">Toce_2136</name>
</gene>
<accession>D9S0J2</accession>
<dbReference type="HOGENOM" id="CLU_3376556_0_0_9"/>
<sequence>MTSEDKKITDSEDATRKIQEYLEDLLFSSAYMEY</sequence>
<name>D9S0J2_THEOJ</name>
<reference evidence="1 2" key="1">
    <citation type="journal article" date="2010" name="Stand. Genomic Sci.">
        <title>Complete genome sequence of Thermosediminibacter oceani type strain (JW/IW-1228P).</title>
        <authorList>
            <person name="Pitluck S."/>
            <person name="Yasawong M."/>
            <person name="Munk C."/>
            <person name="Nolan M."/>
            <person name="Lapidus A."/>
            <person name="Lucas S."/>
            <person name="Glavina Del Rio T."/>
            <person name="Tice H."/>
            <person name="Cheng J.F."/>
            <person name="Bruce D."/>
            <person name="Detter C."/>
            <person name="Tapia R."/>
            <person name="Han C."/>
            <person name="Goodwin L."/>
            <person name="Liolios K."/>
            <person name="Ivanova N."/>
            <person name="Mavromatis K."/>
            <person name="Mikhailova N."/>
            <person name="Pati A."/>
            <person name="Chen A."/>
            <person name="Palaniappan K."/>
            <person name="Land M."/>
            <person name="Hauser L."/>
            <person name="Chang Y.J."/>
            <person name="Jeffries C.D."/>
            <person name="Rohde M."/>
            <person name="Spring S."/>
            <person name="Sikorski J."/>
            <person name="Goker M."/>
            <person name="Woyke T."/>
            <person name="Bristow J."/>
            <person name="Eisen J.A."/>
            <person name="Markowitz V."/>
            <person name="Hugenholtz P."/>
            <person name="Kyrpides N.C."/>
            <person name="Klenk H.P."/>
        </authorList>
    </citation>
    <scope>NUCLEOTIDE SEQUENCE [LARGE SCALE GENOMIC DNA]</scope>
    <source>
        <strain evidence="2">ATCC BAA-1034 / DSM 16646 / JW/IW-1228P</strain>
    </source>
</reference>
<protein>
    <submittedName>
        <fullName evidence="1">Uncharacterized protein</fullName>
    </submittedName>
</protein>
<dbReference type="STRING" id="555079.Toce_2136"/>
<dbReference type="Proteomes" id="UP000000272">
    <property type="component" value="Chromosome"/>
</dbReference>
<proteinExistence type="predicted"/>
<dbReference type="AlphaFoldDB" id="D9S0J2"/>
<evidence type="ECO:0000313" key="1">
    <source>
        <dbReference type="EMBL" id="ADL08850.1"/>
    </source>
</evidence>